<evidence type="ECO:0000256" key="1">
    <source>
        <dbReference type="SAM" id="MobiDB-lite"/>
    </source>
</evidence>
<dbReference type="GeneTree" id="ENSGT00940000159410"/>
<feature type="region of interest" description="Disordered" evidence="1">
    <location>
        <begin position="203"/>
        <end position="238"/>
    </location>
</feature>
<dbReference type="GO" id="GO:0042054">
    <property type="term" value="F:histone methyltransferase activity"/>
    <property type="evidence" value="ECO:0007669"/>
    <property type="project" value="InterPro"/>
</dbReference>
<feature type="domain" description="SET" evidence="2">
    <location>
        <begin position="72"/>
        <end position="190"/>
    </location>
</feature>
<dbReference type="Ensembl" id="ENSSHBT00005008037.1">
    <property type="protein sequence ID" value="ENSSHBP00005006672.1"/>
    <property type="gene ID" value="ENSSHBG00005005848.1"/>
</dbReference>
<dbReference type="InParanoid" id="A0A672TY81"/>
<dbReference type="SMART" id="SM00317">
    <property type="entry name" value="SET"/>
    <property type="match status" value="1"/>
</dbReference>
<evidence type="ECO:0000259" key="2">
    <source>
        <dbReference type="PROSITE" id="PS50280"/>
    </source>
</evidence>
<protein>
    <recommendedName>
        <fullName evidence="2">SET domain-containing protein</fullName>
    </recommendedName>
</protein>
<accession>A0A672TY81</accession>
<dbReference type="Proteomes" id="UP000472266">
    <property type="component" value="Chromosome 19"/>
</dbReference>
<dbReference type="InterPro" id="IPR001214">
    <property type="entry name" value="SET_dom"/>
</dbReference>
<dbReference type="Gene3D" id="2.170.270.10">
    <property type="entry name" value="SET domain"/>
    <property type="match status" value="1"/>
</dbReference>
<dbReference type="InterPro" id="IPR044414">
    <property type="entry name" value="PRDM2_PR-SET"/>
</dbReference>
<dbReference type="Pfam" id="PF21549">
    <property type="entry name" value="PRDM2_PR"/>
    <property type="match status" value="1"/>
</dbReference>
<feature type="compositionally biased region" description="Basic residues" evidence="1">
    <location>
        <begin position="208"/>
        <end position="224"/>
    </location>
</feature>
<proteinExistence type="predicted"/>
<evidence type="ECO:0000313" key="3">
    <source>
        <dbReference type="Ensembl" id="ENSSHBP00005006672.1"/>
    </source>
</evidence>
<organism evidence="3 4">
    <name type="scientific">Strigops habroptila</name>
    <name type="common">Kakapo</name>
    <dbReference type="NCBI Taxonomy" id="2489341"/>
    <lineage>
        <taxon>Eukaryota</taxon>
        <taxon>Metazoa</taxon>
        <taxon>Chordata</taxon>
        <taxon>Craniata</taxon>
        <taxon>Vertebrata</taxon>
        <taxon>Euteleostomi</taxon>
        <taxon>Archelosauria</taxon>
        <taxon>Archosauria</taxon>
        <taxon>Dinosauria</taxon>
        <taxon>Saurischia</taxon>
        <taxon>Theropoda</taxon>
        <taxon>Coelurosauria</taxon>
        <taxon>Aves</taxon>
        <taxon>Neognathae</taxon>
        <taxon>Neoaves</taxon>
        <taxon>Telluraves</taxon>
        <taxon>Australaves</taxon>
        <taxon>Psittaciformes</taxon>
        <taxon>Psittacidae</taxon>
        <taxon>Strigops</taxon>
    </lineage>
</organism>
<keyword evidence="4" id="KW-1185">Reference proteome</keyword>
<evidence type="ECO:0000313" key="4">
    <source>
        <dbReference type="Proteomes" id="UP000472266"/>
    </source>
</evidence>
<dbReference type="CDD" id="cd19188">
    <property type="entry name" value="PR-SET_PRDM2"/>
    <property type="match status" value="1"/>
</dbReference>
<reference evidence="3" key="3">
    <citation type="submission" date="2025-09" db="UniProtKB">
        <authorList>
            <consortium name="Ensembl"/>
        </authorList>
    </citation>
    <scope>IDENTIFICATION</scope>
</reference>
<sequence>ADGVLRNAGAEAGGSGREGVPRRGNLPAGLPPTSLPRLETKWRPHGAGAEAAPRRSEPGRRRRQRRRAHVIKGVSLLCVSFQNATGIQNESGVWATKSILKGKKFGPFVGDKKKRSQVKSNVYMWEVYYPNLGWMCVDATDPEKGNWLRYINWARSGKEQNLFPLEINRTIYYKSLKPIAPGEELLVWYNGEDDPEIAAAIEEERASARSRRHSPKAKKGKALRGRAAGPRRPPAPPG</sequence>
<dbReference type="AlphaFoldDB" id="A0A672TY81"/>
<feature type="region of interest" description="Disordered" evidence="1">
    <location>
        <begin position="1"/>
        <end position="66"/>
    </location>
</feature>
<dbReference type="SUPFAM" id="SSF82199">
    <property type="entry name" value="SET domain"/>
    <property type="match status" value="1"/>
</dbReference>
<reference evidence="3" key="2">
    <citation type="submission" date="2025-08" db="UniProtKB">
        <authorList>
            <consortium name="Ensembl"/>
        </authorList>
    </citation>
    <scope>IDENTIFICATION</scope>
</reference>
<reference evidence="3 4" key="1">
    <citation type="submission" date="2019-11" db="EMBL/GenBank/DDBJ databases">
        <title>Strigops habroptila (kakapo) genome, bStrHab1, primary haplotype, v2.</title>
        <authorList>
            <person name="Jarvis E.D."/>
            <person name="Howard J."/>
            <person name="Rhie A."/>
            <person name="Phillippy A."/>
            <person name="Korlach J."/>
            <person name="Digby A."/>
            <person name="Iorns D."/>
            <person name="Eason D."/>
            <person name="Robertson B."/>
            <person name="Raemaekers T."/>
            <person name="Howe K."/>
            <person name="Lewin H."/>
            <person name="Damas J."/>
            <person name="Hastie A."/>
            <person name="Tracey A."/>
            <person name="Chow W."/>
            <person name="Fedrigo O."/>
        </authorList>
    </citation>
    <scope>NUCLEOTIDE SEQUENCE [LARGE SCALE GENOMIC DNA]</scope>
</reference>
<name>A0A672TY81_STRHB</name>
<dbReference type="InterPro" id="IPR046341">
    <property type="entry name" value="SET_dom_sf"/>
</dbReference>
<dbReference type="PROSITE" id="PS50280">
    <property type="entry name" value="SET"/>
    <property type="match status" value="1"/>
</dbReference>